<dbReference type="Proteomes" id="UP000261560">
    <property type="component" value="Unplaced"/>
</dbReference>
<keyword evidence="6" id="KW-0067">ATP-binding</keyword>
<dbReference type="PROSITE" id="PS51450">
    <property type="entry name" value="LRR"/>
    <property type="match status" value="1"/>
</dbReference>
<sequence length="997" mass="112694">VTFVKKELKKIQKILSQREDEEKLEDEDEEQRSSRESLIKIAVNFLRRMKQEELADRLQSSKRISLKVSPCVFEGIAKAGNPTLLNEIYTELYITEGGTGELNGEHEVRQIEAASRKADRAETTIKQEELFQLQAGRQQPIRTVMTKGVAGIGKTVLTQKFTLDWAEGKANQNIHFTFPFTFRELNVLKEEKFSLVELVHHFFPETKEAGICSFEDFQIIFIFDGLDERRLPLDFQKTWILTDPRNSTSVDDLLINLIRGNLLPSARLWITTRPAAANQIPAECVDMVTEVRGFNEPQKEEYFRKRFKDEEQASRIISHIKRSRSLHIMCHIPVFCWITATVLEDLLKSREGGELPKSLTEMYIHFLVVQAKVKKVKYDGGAETDPHWSPESRKMMESLGKLAFEQLQKGNLIFYESDLTECGIDIRAASVDSGVFTQIFREERGLYQDKVFCFIHLSVQEFLAALHVHLTLFTSGVNPMEKEQNKSWFAELFKISPVHFYQCAVNMALQSPNGHLDLFLCFLLGLSLQTNQNLLRGLLTQTGSSSQTNQETVQYIKEKISENLSAEKSINLFYCLNELNDGSLVEEIQQSLSSGRLSTDELSPAQWSALVFILLSSDEDLEVFDLKKYSASEEALLRLLPVIKASSKALLSDCNLSMNSCAALSSVLSSQFSNLRDLNLSDNDLQDSGVKLLCAGLKNSHCELEILRFVCSFLSKISCKDLGSALKSNPSHLTELDLSGNNFQDSDFLHMRGFLESPVCRLQTLRLKDCSLSKTSCKALGSALQSNPSHLTELDLSWNILEDSGFLHLCGFLENPDSKLQILRSVNKLNSPKDEENVSDEEFSDVRPADCSLSKSSCEALVSALKSNPSNLTELDLSENNLQDSGVLHLCGFLESSTCRLQTLRSDSMFLMSLSLNSLLSLRLSWSHLKELDLTGNRLKVLDVQQLQNLVKNPNNKLEIQRSVEVHSQSSCFQMFCLKVSLRAKMQFPVKLQLQGE</sequence>
<dbReference type="SUPFAM" id="SSF52047">
    <property type="entry name" value="RNI-like"/>
    <property type="match status" value="1"/>
</dbReference>
<dbReference type="Pfam" id="PF05729">
    <property type="entry name" value="NACHT"/>
    <property type="match status" value="1"/>
</dbReference>
<dbReference type="InterPro" id="IPR041267">
    <property type="entry name" value="NLRP_HD2"/>
</dbReference>
<keyword evidence="3" id="KW-0433">Leucine-rich repeat</keyword>
<evidence type="ECO:0000256" key="5">
    <source>
        <dbReference type="ARBA" id="ARBA00022741"/>
    </source>
</evidence>
<dbReference type="PaxDb" id="30732-ENSOMEP00000031027"/>
<reference evidence="8" key="1">
    <citation type="submission" date="2025-08" db="UniProtKB">
        <authorList>
            <consortium name="Ensembl"/>
        </authorList>
    </citation>
    <scope>IDENTIFICATION</scope>
</reference>
<dbReference type="SMART" id="SM00368">
    <property type="entry name" value="LRR_RI"/>
    <property type="match status" value="6"/>
</dbReference>
<dbReference type="Pfam" id="PF17776">
    <property type="entry name" value="NLRC4_HD2"/>
    <property type="match status" value="1"/>
</dbReference>
<organism evidence="8 9">
    <name type="scientific">Oryzias melastigma</name>
    <name type="common">Marine medaka</name>
    <dbReference type="NCBI Taxonomy" id="30732"/>
    <lineage>
        <taxon>Eukaryota</taxon>
        <taxon>Metazoa</taxon>
        <taxon>Chordata</taxon>
        <taxon>Craniata</taxon>
        <taxon>Vertebrata</taxon>
        <taxon>Euteleostomi</taxon>
        <taxon>Actinopterygii</taxon>
        <taxon>Neopterygii</taxon>
        <taxon>Teleostei</taxon>
        <taxon>Neoteleostei</taxon>
        <taxon>Acanthomorphata</taxon>
        <taxon>Ovalentaria</taxon>
        <taxon>Atherinomorphae</taxon>
        <taxon>Beloniformes</taxon>
        <taxon>Adrianichthyidae</taxon>
        <taxon>Oryziinae</taxon>
        <taxon>Oryzias</taxon>
    </lineage>
</organism>
<keyword evidence="4" id="KW-0677">Repeat</keyword>
<evidence type="ECO:0000256" key="6">
    <source>
        <dbReference type="ARBA" id="ARBA00022840"/>
    </source>
</evidence>
<evidence type="ECO:0000313" key="8">
    <source>
        <dbReference type="Ensembl" id="ENSOMEP00000031027.1"/>
    </source>
</evidence>
<feature type="domain" description="NACHT" evidence="7">
    <location>
        <begin position="142"/>
        <end position="276"/>
    </location>
</feature>
<dbReference type="InterPro" id="IPR032675">
    <property type="entry name" value="LRR_dom_sf"/>
</dbReference>
<dbReference type="InterPro" id="IPR041075">
    <property type="entry name" value="NOD1/2_WH"/>
</dbReference>
<evidence type="ECO:0000256" key="3">
    <source>
        <dbReference type="ARBA" id="ARBA00022614"/>
    </source>
</evidence>
<keyword evidence="9" id="KW-1185">Reference proteome</keyword>
<dbReference type="InterPro" id="IPR051261">
    <property type="entry name" value="NLR"/>
</dbReference>
<dbReference type="Pfam" id="PF17779">
    <property type="entry name" value="WHD_NOD2"/>
    <property type="match status" value="1"/>
</dbReference>
<dbReference type="FunFam" id="3.40.50.300:FF:001524">
    <property type="entry name" value="Si:dkey-126g1.7"/>
    <property type="match status" value="1"/>
</dbReference>
<dbReference type="SMART" id="SM01288">
    <property type="entry name" value="FISNA"/>
    <property type="match status" value="1"/>
</dbReference>
<dbReference type="STRING" id="30732.ENSOMEP00000031027"/>
<evidence type="ECO:0000256" key="2">
    <source>
        <dbReference type="ARBA" id="ARBA00022490"/>
    </source>
</evidence>
<comment type="subcellular location">
    <subcellularLocation>
        <location evidence="1">Cytoplasm</location>
    </subcellularLocation>
</comment>
<dbReference type="PROSITE" id="PS50837">
    <property type="entry name" value="NACHT"/>
    <property type="match status" value="1"/>
</dbReference>
<name>A0A3B3DLQ3_ORYME</name>
<proteinExistence type="predicted"/>
<dbReference type="Ensembl" id="ENSOMET00000021973.1">
    <property type="protein sequence ID" value="ENSOMEP00000031027.1"/>
    <property type="gene ID" value="ENSOMEG00000015633.1"/>
</dbReference>
<keyword evidence="5" id="KW-0547">Nucleotide-binding</keyword>
<dbReference type="InterPro" id="IPR027417">
    <property type="entry name" value="P-loop_NTPase"/>
</dbReference>
<keyword evidence="2" id="KW-0963">Cytoplasm</keyword>
<dbReference type="GeneTree" id="ENSGT01150000286915"/>
<accession>A0A3B3DLQ3</accession>
<evidence type="ECO:0000313" key="9">
    <source>
        <dbReference type="Proteomes" id="UP000261560"/>
    </source>
</evidence>
<dbReference type="OMA" id="RMRECEL"/>
<dbReference type="InterPro" id="IPR029495">
    <property type="entry name" value="NACHT-assoc"/>
</dbReference>
<evidence type="ECO:0000256" key="1">
    <source>
        <dbReference type="ARBA" id="ARBA00004496"/>
    </source>
</evidence>
<dbReference type="Gene3D" id="3.40.50.300">
    <property type="entry name" value="P-loop containing nucleotide triphosphate hydrolases"/>
    <property type="match status" value="1"/>
</dbReference>
<dbReference type="InterPro" id="IPR007111">
    <property type="entry name" value="NACHT_NTPase"/>
</dbReference>
<reference evidence="8" key="2">
    <citation type="submission" date="2025-09" db="UniProtKB">
        <authorList>
            <consortium name="Ensembl"/>
        </authorList>
    </citation>
    <scope>IDENTIFICATION</scope>
</reference>
<dbReference type="GO" id="GO:0005524">
    <property type="term" value="F:ATP binding"/>
    <property type="evidence" value="ECO:0007669"/>
    <property type="project" value="UniProtKB-KW"/>
</dbReference>
<protein>
    <recommendedName>
        <fullName evidence="7">NACHT domain-containing protein</fullName>
    </recommendedName>
</protein>
<dbReference type="InterPro" id="IPR001611">
    <property type="entry name" value="Leu-rich_rpt"/>
</dbReference>
<evidence type="ECO:0000256" key="4">
    <source>
        <dbReference type="ARBA" id="ARBA00022737"/>
    </source>
</evidence>
<dbReference type="Pfam" id="PF14484">
    <property type="entry name" value="FISNA"/>
    <property type="match status" value="1"/>
</dbReference>
<dbReference type="Pfam" id="PF13516">
    <property type="entry name" value="LRR_6"/>
    <property type="match status" value="4"/>
</dbReference>
<evidence type="ECO:0000259" key="7">
    <source>
        <dbReference type="PROSITE" id="PS50837"/>
    </source>
</evidence>
<dbReference type="Gene3D" id="3.80.10.10">
    <property type="entry name" value="Ribonuclease Inhibitor"/>
    <property type="match status" value="2"/>
</dbReference>
<dbReference type="GO" id="GO:0005737">
    <property type="term" value="C:cytoplasm"/>
    <property type="evidence" value="ECO:0007669"/>
    <property type="project" value="UniProtKB-SubCell"/>
</dbReference>
<dbReference type="PANTHER" id="PTHR24106">
    <property type="entry name" value="NACHT, LRR AND CARD DOMAINS-CONTAINING"/>
    <property type="match status" value="1"/>
</dbReference>
<dbReference type="AlphaFoldDB" id="A0A3B3DLQ3"/>